<evidence type="ECO:0000256" key="5">
    <source>
        <dbReference type="ARBA" id="ARBA00022917"/>
    </source>
</evidence>
<organism evidence="9 11">
    <name type="scientific">Dracunculus medinensis</name>
    <name type="common">Guinea worm</name>
    <dbReference type="NCBI Taxonomy" id="318479"/>
    <lineage>
        <taxon>Eukaryota</taxon>
        <taxon>Metazoa</taxon>
        <taxon>Ecdysozoa</taxon>
        <taxon>Nematoda</taxon>
        <taxon>Chromadorea</taxon>
        <taxon>Rhabditida</taxon>
        <taxon>Spirurina</taxon>
        <taxon>Dracunculoidea</taxon>
        <taxon>Dracunculidae</taxon>
        <taxon>Dracunculus</taxon>
    </lineage>
</organism>
<dbReference type="GO" id="GO:0003743">
    <property type="term" value="F:translation initiation factor activity"/>
    <property type="evidence" value="ECO:0007669"/>
    <property type="project" value="UniProtKB-KW"/>
</dbReference>
<dbReference type="STRING" id="318479.A0A0N4UBU7"/>
<dbReference type="PROSITE" id="PS00813">
    <property type="entry name" value="IF4E"/>
    <property type="match status" value="1"/>
</dbReference>
<dbReference type="EMBL" id="UYYG01001170">
    <property type="protein sequence ID" value="VDN58611.1"/>
    <property type="molecule type" value="Genomic_DNA"/>
</dbReference>
<comment type="similarity">
    <text evidence="1 7">Belongs to the eukaryotic initiation factor 4E family.</text>
</comment>
<dbReference type="AlphaFoldDB" id="A0A0N4UBU7"/>
<dbReference type="OrthoDB" id="590761at2759"/>
<dbReference type="PANTHER" id="PTHR11960">
    <property type="entry name" value="EUKARYOTIC TRANSLATION INITIATION FACTOR 4E RELATED"/>
    <property type="match status" value="1"/>
</dbReference>
<dbReference type="Gene3D" id="3.30.760.10">
    <property type="entry name" value="RNA Cap, Translation Initiation Factor Eif4e"/>
    <property type="match status" value="1"/>
</dbReference>
<accession>A0A0N4UBU7</accession>
<evidence type="ECO:0000256" key="4">
    <source>
        <dbReference type="ARBA" id="ARBA00022884"/>
    </source>
</evidence>
<evidence type="ECO:0000256" key="1">
    <source>
        <dbReference type="ARBA" id="ARBA00009860"/>
    </source>
</evidence>
<dbReference type="PANTHER" id="PTHR11960:SF8">
    <property type="entry name" value="EUKARYOTIC TRANSLATION INITIATION FACTOR 4E1-RELATED"/>
    <property type="match status" value="1"/>
</dbReference>
<dbReference type="InterPro" id="IPR001040">
    <property type="entry name" value="TIF_eIF_4E"/>
</dbReference>
<dbReference type="WBParaSite" id="DME_0000470101-mRNA-1">
    <property type="protein sequence ID" value="DME_0000470101-mRNA-1"/>
    <property type="gene ID" value="DME_0000470101"/>
</dbReference>
<proteinExistence type="inferred from homology"/>
<dbReference type="Pfam" id="PF01652">
    <property type="entry name" value="IF4E"/>
    <property type="match status" value="1"/>
</dbReference>
<dbReference type="Proteomes" id="UP000038040">
    <property type="component" value="Unplaced"/>
</dbReference>
<evidence type="ECO:0000313" key="11">
    <source>
        <dbReference type="WBParaSite" id="DME_0000470101-mRNA-1"/>
    </source>
</evidence>
<evidence type="ECO:0000256" key="7">
    <source>
        <dbReference type="RuleBase" id="RU004374"/>
    </source>
</evidence>
<name>A0A0N4UBU7_DRAME</name>
<keyword evidence="5 7" id="KW-0648">Protein biosynthesis</keyword>
<dbReference type="GO" id="GO:0006417">
    <property type="term" value="P:regulation of translation"/>
    <property type="evidence" value="ECO:0007669"/>
    <property type="project" value="UniProtKB-KW"/>
</dbReference>
<dbReference type="Proteomes" id="UP000274756">
    <property type="component" value="Unassembled WGS sequence"/>
</dbReference>
<dbReference type="InterPro" id="IPR023398">
    <property type="entry name" value="TIF_eIF4e-like"/>
</dbReference>
<evidence type="ECO:0000256" key="2">
    <source>
        <dbReference type="ARBA" id="ARBA00022540"/>
    </source>
</evidence>
<evidence type="ECO:0000313" key="10">
    <source>
        <dbReference type="Proteomes" id="UP000274756"/>
    </source>
</evidence>
<dbReference type="GO" id="GO:0016281">
    <property type="term" value="C:eukaryotic translation initiation factor 4F complex"/>
    <property type="evidence" value="ECO:0007669"/>
    <property type="project" value="TreeGrafter"/>
</dbReference>
<evidence type="ECO:0000256" key="6">
    <source>
        <dbReference type="ARBA" id="ARBA00032656"/>
    </source>
</evidence>
<keyword evidence="3" id="KW-0810">Translation regulation</keyword>
<gene>
    <name evidence="8" type="ORF">DME_LOCUS8584</name>
</gene>
<dbReference type="InterPro" id="IPR019770">
    <property type="entry name" value="TIF_eIF_4E_CS"/>
</dbReference>
<keyword evidence="10" id="KW-1185">Reference proteome</keyword>
<sequence>MQHPLKRRWTYWFLNDQRDWNWESRLKAVATFGTVEEFWGLYMNIRPPSLLNSSCDYNLFKENIQPMWEVPENSGGGRWLIAIDKSKPIELLDTIWLEVVLMIIGEQFGEYMEDICGVVCNIRNKGSKISIWTTNAENDESVLKIGEILKQKLKNPEIESRSQLFEIIRYEEHQEVQSKNSSSVKAKHKSVLIILEDTKISFRG</sequence>
<evidence type="ECO:0000256" key="3">
    <source>
        <dbReference type="ARBA" id="ARBA00022845"/>
    </source>
</evidence>
<dbReference type="GO" id="GO:0000340">
    <property type="term" value="F:RNA 7-methylguanosine cap binding"/>
    <property type="evidence" value="ECO:0007669"/>
    <property type="project" value="TreeGrafter"/>
</dbReference>
<keyword evidence="2 7" id="KW-0396">Initiation factor</keyword>
<evidence type="ECO:0000313" key="9">
    <source>
        <dbReference type="Proteomes" id="UP000038040"/>
    </source>
</evidence>
<reference evidence="11" key="1">
    <citation type="submission" date="2017-02" db="UniProtKB">
        <authorList>
            <consortium name="WormBaseParasite"/>
        </authorList>
    </citation>
    <scope>IDENTIFICATION</scope>
</reference>
<protein>
    <recommendedName>
        <fullName evidence="6">eIF-4F 25 kDa subunit</fullName>
    </recommendedName>
</protein>
<reference evidence="8 10" key="2">
    <citation type="submission" date="2018-11" db="EMBL/GenBank/DDBJ databases">
        <authorList>
            <consortium name="Pathogen Informatics"/>
        </authorList>
    </citation>
    <scope>NUCLEOTIDE SEQUENCE [LARGE SCALE GENOMIC DNA]</scope>
</reference>
<evidence type="ECO:0000313" key="8">
    <source>
        <dbReference type="EMBL" id="VDN58611.1"/>
    </source>
</evidence>
<dbReference type="SUPFAM" id="SSF55418">
    <property type="entry name" value="eIF4e-like"/>
    <property type="match status" value="1"/>
</dbReference>
<keyword evidence="4 7" id="KW-0694">RNA-binding</keyword>